<sequence>MFAWYQKNRKKTAIAYGIVYVIACYFMLLSYIPKEVVLQKASDKISLAAPIRVQEAHTEETVQTERGSDAKGIQKTYTCKLFGLIPIATMSGTVVGDQSVDAVGRPVGIYLQTQGIYVAGLKEIQTVSGEKVSPCAYILQEGDYITGRDGKELSDKEDLQEAVEASKGQAMVLSVVRHGEEMEVKVQPQETEDGSYKLGIWVKDDVAGVGTLTYVKEDGSFGALGHGISATSGSQALSMKEGYLYETSITGITPSSIGSPGEISGLIHYGSAARLGEITRNSNVGIYGKMNGTAKTAYAGNSYAVAYKQEIKREGATILFGEGDAVEAYQIMIDQIDYEPKEKNKSFVFHVTDEKLIDQMGGIVQGMSGSPIIQEGRIIGAVTHVFINDPTKGYGIFIEEML</sequence>
<dbReference type="SUPFAM" id="SSF50156">
    <property type="entry name" value="PDZ domain-like"/>
    <property type="match status" value="1"/>
</dbReference>
<evidence type="ECO:0000313" key="4">
    <source>
        <dbReference type="Proteomes" id="UP000643810"/>
    </source>
</evidence>
<keyword evidence="1" id="KW-0472">Membrane</keyword>
<dbReference type="InterPro" id="IPR036034">
    <property type="entry name" value="PDZ_sf"/>
</dbReference>
<feature type="domain" description="Peptidase S55" evidence="2">
    <location>
        <begin position="180"/>
        <end position="402"/>
    </location>
</feature>
<gene>
    <name evidence="3" type="primary">spoIVB</name>
    <name evidence="3" type="ORF">H8R94_10715</name>
</gene>
<dbReference type="Proteomes" id="UP000643810">
    <property type="component" value="Unassembled WGS sequence"/>
</dbReference>
<dbReference type="Gene3D" id="2.30.42.10">
    <property type="match status" value="1"/>
</dbReference>
<name>A0ABR7GIF2_9FIRM</name>
<keyword evidence="3" id="KW-0378">Hydrolase</keyword>
<keyword evidence="1" id="KW-1133">Transmembrane helix</keyword>
<feature type="transmembrane region" description="Helical" evidence="1">
    <location>
        <begin position="12"/>
        <end position="32"/>
    </location>
</feature>
<proteinExistence type="predicted"/>
<dbReference type="Pfam" id="PF05580">
    <property type="entry name" value="Peptidase_S55"/>
    <property type="match status" value="1"/>
</dbReference>
<protein>
    <submittedName>
        <fullName evidence="3">SpoIVB peptidase</fullName>
        <ecNumber evidence="3">3.4.21.116</ecNumber>
    </submittedName>
</protein>
<keyword evidence="4" id="KW-1185">Reference proteome</keyword>
<accession>A0ABR7GIF2</accession>
<evidence type="ECO:0000256" key="1">
    <source>
        <dbReference type="SAM" id="Phobius"/>
    </source>
</evidence>
<evidence type="ECO:0000259" key="2">
    <source>
        <dbReference type="PROSITE" id="PS51494"/>
    </source>
</evidence>
<dbReference type="GO" id="GO:0016787">
    <property type="term" value="F:hydrolase activity"/>
    <property type="evidence" value="ECO:0007669"/>
    <property type="project" value="UniProtKB-KW"/>
</dbReference>
<evidence type="ECO:0000313" key="3">
    <source>
        <dbReference type="EMBL" id="MBC5687070.1"/>
    </source>
</evidence>
<reference evidence="3 4" key="1">
    <citation type="submission" date="2020-08" db="EMBL/GenBank/DDBJ databases">
        <title>Genome public.</title>
        <authorList>
            <person name="Liu C."/>
            <person name="Sun Q."/>
        </authorList>
    </citation>
    <scope>NUCLEOTIDE SEQUENCE [LARGE SCALE GENOMIC DNA]</scope>
    <source>
        <strain evidence="3 4">NSJ-9</strain>
    </source>
</reference>
<dbReference type="EMBL" id="JACOPG010000004">
    <property type="protein sequence ID" value="MBC5687070.1"/>
    <property type="molecule type" value="Genomic_DNA"/>
</dbReference>
<organism evidence="3 4">
    <name type="scientific">Roseburia lenta</name>
    <dbReference type="NCBI Taxonomy" id="2763061"/>
    <lineage>
        <taxon>Bacteria</taxon>
        <taxon>Bacillati</taxon>
        <taxon>Bacillota</taxon>
        <taxon>Clostridia</taxon>
        <taxon>Lachnospirales</taxon>
        <taxon>Lachnospiraceae</taxon>
        <taxon>Roseburia</taxon>
    </lineage>
</organism>
<dbReference type="PROSITE" id="PS51494">
    <property type="entry name" value="SPOIVB"/>
    <property type="match status" value="1"/>
</dbReference>
<dbReference type="NCBIfam" id="TIGR02860">
    <property type="entry name" value="spore_IV_B"/>
    <property type="match status" value="1"/>
</dbReference>
<keyword evidence="1" id="KW-0812">Transmembrane</keyword>
<dbReference type="InterPro" id="IPR014219">
    <property type="entry name" value="SpoIVB"/>
</dbReference>
<dbReference type="EC" id="3.4.21.116" evidence="3"/>
<dbReference type="InterPro" id="IPR008763">
    <property type="entry name" value="Peptidase_S55"/>
</dbReference>
<comment type="caution">
    <text evidence="3">The sequence shown here is derived from an EMBL/GenBank/DDBJ whole genome shotgun (WGS) entry which is preliminary data.</text>
</comment>
<dbReference type="RefSeq" id="WP_158573073.1">
    <property type="nucleotide sequence ID" value="NZ_JACOPG010000004.1"/>
</dbReference>